<name>A0A6B9XUH2_PICSI</name>
<evidence type="ECO:0000313" key="1">
    <source>
        <dbReference type="EMBL" id="QHR91758.1"/>
    </source>
</evidence>
<reference evidence="1" key="1">
    <citation type="submission" date="2019-03" db="EMBL/GenBank/DDBJ databases">
        <title>Largest Complete Mitochondrial Genome of a Gymnosperm, Sitka Spruce (Picea sitchensis), Indicates Complex Physical Structure.</title>
        <authorList>
            <person name="Jackman S.D."/>
            <person name="Coombe L."/>
            <person name="Warren R."/>
            <person name="Kirk H."/>
            <person name="Trinh E."/>
            <person name="McLeod T."/>
            <person name="Pleasance S."/>
            <person name="Pandoh P."/>
            <person name="Zhao Y."/>
            <person name="Coope R."/>
            <person name="Bousquet J."/>
            <person name="Bohlmann J.C."/>
            <person name="Jones S.J.M."/>
            <person name="Birol I."/>
        </authorList>
    </citation>
    <scope>NUCLEOTIDE SEQUENCE</scope>
    <source>
        <strain evidence="1">Q903</strain>
    </source>
</reference>
<dbReference type="AlphaFoldDB" id="A0A6B9XUH2"/>
<geneLocation type="mitochondrion" evidence="1"/>
<proteinExistence type="predicted"/>
<sequence length="60" mass="6723">MKSTGMSDFNLVRTVILSQVWVLTGWVRVWHKGKVLEGLNLVLLSGYVSLCSPNIRTFDG</sequence>
<organism evidence="1">
    <name type="scientific">Picea sitchensis</name>
    <name type="common">Sitka spruce</name>
    <name type="synonym">Pinus sitchensis</name>
    <dbReference type="NCBI Taxonomy" id="3332"/>
    <lineage>
        <taxon>Eukaryota</taxon>
        <taxon>Viridiplantae</taxon>
        <taxon>Streptophyta</taxon>
        <taxon>Embryophyta</taxon>
        <taxon>Tracheophyta</taxon>
        <taxon>Spermatophyta</taxon>
        <taxon>Pinopsida</taxon>
        <taxon>Pinidae</taxon>
        <taxon>Conifers I</taxon>
        <taxon>Pinales</taxon>
        <taxon>Pinaceae</taxon>
        <taxon>Picea</taxon>
    </lineage>
</organism>
<gene>
    <name evidence="1" type="primary">orf05826</name>
    <name evidence="1" type="ORF">Q903MT_gene5794</name>
</gene>
<accession>A0A6B9XUH2</accession>
<dbReference type="EMBL" id="MK697702">
    <property type="protein sequence ID" value="QHR91758.1"/>
    <property type="molecule type" value="Genomic_DNA"/>
</dbReference>
<keyword evidence="1" id="KW-0496">Mitochondrion</keyword>
<protein>
    <submittedName>
        <fullName evidence="1">Uncharacterized protein</fullName>
    </submittedName>
</protein>